<gene>
    <name evidence="7" type="ORF">AMOR_44040</name>
</gene>
<feature type="transmembrane region" description="Helical" evidence="6">
    <location>
        <begin position="259"/>
        <end position="282"/>
    </location>
</feature>
<reference evidence="8" key="1">
    <citation type="journal article" date="2022" name="Int. J. Syst. Evol. Microbiol.">
        <title>Anaeromyxobacter oryzae sp. nov., Anaeromyxobacter diazotrophicus sp. nov. and Anaeromyxobacter paludicola sp. nov., isolated from paddy soils.</title>
        <authorList>
            <person name="Itoh H."/>
            <person name="Xu Z."/>
            <person name="Mise K."/>
            <person name="Masuda Y."/>
            <person name="Ushijima N."/>
            <person name="Hayakawa C."/>
            <person name="Shiratori Y."/>
            <person name="Senoo K."/>
        </authorList>
    </citation>
    <scope>NUCLEOTIDE SEQUENCE [LARGE SCALE GENOMIC DNA]</scope>
    <source>
        <strain evidence="8">Red232</strain>
    </source>
</reference>
<organism evidence="7 8">
    <name type="scientific">Anaeromyxobacter oryzae</name>
    <dbReference type="NCBI Taxonomy" id="2918170"/>
    <lineage>
        <taxon>Bacteria</taxon>
        <taxon>Pseudomonadati</taxon>
        <taxon>Myxococcota</taxon>
        <taxon>Myxococcia</taxon>
        <taxon>Myxococcales</taxon>
        <taxon>Cystobacterineae</taxon>
        <taxon>Anaeromyxobacteraceae</taxon>
        <taxon>Anaeromyxobacter</taxon>
    </lineage>
</organism>
<dbReference type="InterPro" id="IPR001851">
    <property type="entry name" value="ABC_transp_permease"/>
</dbReference>
<comment type="subcellular location">
    <subcellularLocation>
        <location evidence="1">Cell membrane</location>
        <topology evidence="1">Multi-pass membrane protein</topology>
    </subcellularLocation>
</comment>
<protein>
    <submittedName>
        <fullName evidence="7">Ribose ABC transporter permease</fullName>
    </submittedName>
</protein>
<dbReference type="Pfam" id="PF02653">
    <property type="entry name" value="BPD_transp_2"/>
    <property type="match status" value="1"/>
</dbReference>
<evidence type="ECO:0000256" key="2">
    <source>
        <dbReference type="ARBA" id="ARBA00022475"/>
    </source>
</evidence>
<keyword evidence="5 6" id="KW-0472">Membrane</keyword>
<evidence type="ECO:0000256" key="6">
    <source>
        <dbReference type="SAM" id="Phobius"/>
    </source>
</evidence>
<evidence type="ECO:0000256" key="4">
    <source>
        <dbReference type="ARBA" id="ARBA00022989"/>
    </source>
</evidence>
<feature type="transmembrane region" description="Helical" evidence="6">
    <location>
        <begin position="101"/>
        <end position="124"/>
    </location>
</feature>
<feature type="transmembrane region" description="Helical" evidence="6">
    <location>
        <begin position="20"/>
        <end position="39"/>
    </location>
</feature>
<evidence type="ECO:0000256" key="1">
    <source>
        <dbReference type="ARBA" id="ARBA00004651"/>
    </source>
</evidence>
<accession>A0ABM7X0R4</accession>
<evidence type="ECO:0000313" key="7">
    <source>
        <dbReference type="EMBL" id="BDG05408.1"/>
    </source>
</evidence>
<feature type="transmembrane region" description="Helical" evidence="6">
    <location>
        <begin position="59"/>
        <end position="89"/>
    </location>
</feature>
<dbReference type="EMBL" id="AP025591">
    <property type="protein sequence ID" value="BDG05408.1"/>
    <property type="molecule type" value="Genomic_DNA"/>
</dbReference>
<evidence type="ECO:0000256" key="5">
    <source>
        <dbReference type="ARBA" id="ARBA00023136"/>
    </source>
</evidence>
<evidence type="ECO:0000256" key="3">
    <source>
        <dbReference type="ARBA" id="ARBA00022692"/>
    </source>
</evidence>
<feature type="transmembrane region" description="Helical" evidence="6">
    <location>
        <begin position="302"/>
        <end position="322"/>
    </location>
</feature>
<name>A0ABM7X0R4_9BACT</name>
<keyword evidence="3 6" id="KW-0812">Transmembrane</keyword>
<keyword evidence="2" id="KW-1003">Cell membrane</keyword>
<dbReference type="RefSeq" id="WP_248354220.1">
    <property type="nucleotide sequence ID" value="NZ_AP025591.1"/>
</dbReference>
<proteinExistence type="predicted"/>
<feature type="transmembrane region" description="Helical" evidence="6">
    <location>
        <begin position="170"/>
        <end position="192"/>
    </location>
</feature>
<dbReference type="Proteomes" id="UP001162891">
    <property type="component" value="Chromosome"/>
</dbReference>
<feature type="transmembrane region" description="Helical" evidence="6">
    <location>
        <begin position="225"/>
        <end position="247"/>
    </location>
</feature>
<keyword evidence="8" id="KW-1185">Reference proteome</keyword>
<dbReference type="CDD" id="cd06579">
    <property type="entry name" value="TM_PBP1_transp_AraH_like"/>
    <property type="match status" value="1"/>
</dbReference>
<keyword evidence="4 6" id="KW-1133">Transmembrane helix</keyword>
<dbReference type="PANTHER" id="PTHR32196">
    <property type="entry name" value="ABC TRANSPORTER PERMEASE PROTEIN YPHD-RELATED-RELATED"/>
    <property type="match status" value="1"/>
</dbReference>
<sequence>MDAAARPKKRLGAVARIFGLRDFGVLVAAVLIAAFFSVITPTFLTSYNLFNILRQTAELGIIAMAMTMLIVAGEFDLSVGGIYAVAGVVTGVLAGRHDVNIWWAALAGMTAALLLGLLNAVLIASTRINSFIATLSTMMVYRGVAMVLSEGQPISFRLDFFMDLFGRAELFGVLPVPVVWFAAWGVLSYVLLHRTTFGVRVFATGDNREAAELAGIKTTRVKATAFLLTALASGLAALISLSFLRTVTPTQGTGLELEAIAAAVIGGTAMSGGVGSILGTFLGTFIMAEVRTGLVLLGTDAYVQDAFVGLVIALAVIVNVRLSTRRR</sequence>
<evidence type="ECO:0000313" key="8">
    <source>
        <dbReference type="Proteomes" id="UP001162891"/>
    </source>
</evidence>